<evidence type="ECO:0000313" key="2">
    <source>
        <dbReference type="Proteomes" id="UP000276215"/>
    </source>
</evidence>
<name>A0A3N4JFW4_9PEZI</name>
<dbReference type="STRING" id="1336337.A0A3N4JFW4"/>
<evidence type="ECO:0000313" key="1">
    <source>
        <dbReference type="EMBL" id="RPA97155.1"/>
    </source>
</evidence>
<dbReference type="AlphaFoldDB" id="A0A3N4JFW4"/>
<proteinExistence type="predicted"/>
<gene>
    <name evidence="1" type="ORF">L873DRAFT_1845030</name>
</gene>
<dbReference type="OrthoDB" id="5280547at2759"/>
<dbReference type="EMBL" id="ML120407">
    <property type="protein sequence ID" value="RPA97155.1"/>
    <property type="molecule type" value="Genomic_DNA"/>
</dbReference>
<organism evidence="1 2">
    <name type="scientific">Choiromyces venosus 120613-1</name>
    <dbReference type="NCBI Taxonomy" id="1336337"/>
    <lineage>
        <taxon>Eukaryota</taxon>
        <taxon>Fungi</taxon>
        <taxon>Dikarya</taxon>
        <taxon>Ascomycota</taxon>
        <taxon>Pezizomycotina</taxon>
        <taxon>Pezizomycetes</taxon>
        <taxon>Pezizales</taxon>
        <taxon>Tuberaceae</taxon>
        <taxon>Choiromyces</taxon>
    </lineage>
</organism>
<dbReference type="Proteomes" id="UP000276215">
    <property type="component" value="Unassembled WGS sequence"/>
</dbReference>
<accession>A0A3N4JFW4</accession>
<keyword evidence="2" id="KW-1185">Reference proteome</keyword>
<sequence length="256" mass="28339">MVRMYSTLHPLPKMAKWMILPLHTTSSSFFLAGPLATAPVLATITAPPQLNGPIFPVTSGARFLKKRLRTPGHLPHKQRPRAHAGECQQRERALALSVQKVRKRLLKPSFLHDARPKYRSQPGGRRILIPESIVIGCLLGSVIVGQANYGTASIMSLLAFAVYLDDVTMYNYALRYHQNDPCAGGGGDVGFGNGSGRDQVPYDPKFYRCEVVIVNGPWKEIATANKGIGKSAIWDIPYYQYAIKRKSWAPPRPSKC</sequence>
<protein>
    <submittedName>
        <fullName evidence="1">Uncharacterized protein</fullName>
    </submittedName>
</protein>
<reference evidence="1 2" key="1">
    <citation type="journal article" date="2018" name="Nat. Ecol. Evol.">
        <title>Pezizomycetes genomes reveal the molecular basis of ectomycorrhizal truffle lifestyle.</title>
        <authorList>
            <person name="Murat C."/>
            <person name="Payen T."/>
            <person name="Noel B."/>
            <person name="Kuo A."/>
            <person name="Morin E."/>
            <person name="Chen J."/>
            <person name="Kohler A."/>
            <person name="Krizsan K."/>
            <person name="Balestrini R."/>
            <person name="Da Silva C."/>
            <person name="Montanini B."/>
            <person name="Hainaut M."/>
            <person name="Levati E."/>
            <person name="Barry K.W."/>
            <person name="Belfiori B."/>
            <person name="Cichocki N."/>
            <person name="Clum A."/>
            <person name="Dockter R.B."/>
            <person name="Fauchery L."/>
            <person name="Guy J."/>
            <person name="Iotti M."/>
            <person name="Le Tacon F."/>
            <person name="Lindquist E.A."/>
            <person name="Lipzen A."/>
            <person name="Malagnac F."/>
            <person name="Mello A."/>
            <person name="Molinier V."/>
            <person name="Miyauchi S."/>
            <person name="Poulain J."/>
            <person name="Riccioni C."/>
            <person name="Rubini A."/>
            <person name="Sitrit Y."/>
            <person name="Splivallo R."/>
            <person name="Traeger S."/>
            <person name="Wang M."/>
            <person name="Zifcakova L."/>
            <person name="Wipf D."/>
            <person name="Zambonelli A."/>
            <person name="Paolocci F."/>
            <person name="Nowrousian M."/>
            <person name="Ottonello S."/>
            <person name="Baldrian P."/>
            <person name="Spatafora J.W."/>
            <person name="Henrissat B."/>
            <person name="Nagy L.G."/>
            <person name="Aury J.M."/>
            <person name="Wincker P."/>
            <person name="Grigoriev I.V."/>
            <person name="Bonfante P."/>
            <person name="Martin F.M."/>
        </authorList>
    </citation>
    <scope>NUCLEOTIDE SEQUENCE [LARGE SCALE GENOMIC DNA]</scope>
    <source>
        <strain evidence="1 2">120613-1</strain>
    </source>
</reference>